<reference evidence="2 4" key="1">
    <citation type="submission" date="2017-01" db="EMBL/GenBank/DDBJ databases">
        <authorList>
            <person name="Varghese N."/>
            <person name="Submissions S."/>
        </authorList>
    </citation>
    <scope>NUCLEOTIDE SEQUENCE [LARGE SCALE GENOMIC DNA]</scope>
    <source>
        <strain evidence="2 4">ATCC 27950</strain>
    </source>
</reference>
<proteinExistence type="predicted"/>
<protein>
    <recommendedName>
        <fullName evidence="1">DUF6602 domain-containing protein</fullName>
    </recommendedName>
</protein>
<name>A0A381FD45_9FLAO</name>
<evidence type="ECO:0000313" key="2">
    <source>
        <dbReference type="EMBL" id="SIQ95373.1"/>
    </source>
</evidence>
<dbReference type="OrthoDB" id="1274652at2"/>
<dbReference type="AlphaFoldDB" id="A0A381FD45"/>
<organism evidence="3 5">
    <name type="scientific">Chryseobacterium indoltheticum</name>
    <dbReference type="NCBI Taxonomy" id="254"/>
    <lineage>
        <taxon>Bacteria</taxon>
        <taxon>Pseudomonadati</taxon>
        <taxon>Bacteroidota</taxon>
        <taxon>Flavobacteriia</taxon>
        <taxon>Flavobacteriales</taxon>
        <taxon>Weeksellaceae</taxon>
        <taxon>Chryseobacterium group</taxon>
        <taxon>Chryseobacterium</taxon>
    </lineage>
</organism>
<keyword evidence="4" id="KW-1185">Reference proteome</keyword>
<accession>A0A381FD45</accession>
<dbReference type="InterPro" id="IPR046537">
    <property type="entry name" value="DUF6602"/>
</dbReference>
<dbReference type="RefSeq" id="WP_123890061.1">
    <property type="nucleotide sequence ID" value="NZ_CP033929.1"/>
</dbReference>
<dbReference type="CDD" id="cd21173">
    <property type="entry name" value="NucC-like"/>
    <property type="match status" value="1"/>
</dbReference>
<evidence type="ECO:0000313" key="5">
    <source>
        <dbReference type="Proteomes" id="UP000255231"/>
    </source>
</evidence>
<evidence type="ECO:0000313" key="4">
    <source>
        <dbReference type="Proteomes" id="UP000185725"/>
    </source>
</evidence>
<dbReference type="Proteomes" id="UP000255231">
    <property type="component" value="Unassembled WGS sequence"/>
</dbReference>
<evidence type="ECO:0000313" key="3">
    <source>
        <dbReference type="EMBL" id="SUX44012.1"/>
    </source>
</evidence>
<reference evidence="3 5" key="2">
    <citation type="submission" date="2018-06" db="EMBL/GenBank/DDBJ databases">
        <authorList>
            <consortium name="Pathogen Informatics"/>
            <person name="Doyle S."/>
        </authorList>
    </citation>
    <scope>NUCLEOTIDE SEQUENCE [LARGE SCALE GENOMIC DNA]</scope>
    <source>
        <strain evidence="3 5">NCTC13560</strain>
    </source>
</reference>
<dbReference type="Pfam" id="PF20247">
    <property type="entry name" value="DUF6602"/>
    <property type="match status" value="1"/>
</dbReference>
<dbReference type="GeneID" id="303673737"/>
<dbReference type="Proteomes" id="UP000185725">
    <property type="component" value="Unassembled WGS sequence"/>
</dbReference>
<feature type="domain" description="DUF6602" evidence="1">
    <location>
        <begin position="44"/>
        <end position="151"/>
    </location>
</feature>
<dbReference type="EMBL" id="UFVS01000001">
    <property type="protein sequence ID" value="SUX44012.1"/>
    <property type="molecule type" value="Genomic_DNA"/>
</dbReference>
<evidence type="ECO:0000259" key="1">
    <source>
        <dbReference type="Pfam" id="PF20247"/>
    </source>
</evidence>
<dbReference type="EMBL" id="FTMF01000010">
    <property type="protein sequence ID" value="SIQ95373.1"/>
    <property type="molecule type" value="Genomic_DNA"/>
</dbReference>
<sequence length="329" mass="37950">MEDHNPNLKMQIPNLGWQQFLTGRNEMLKAYDIAREHSRKRQVQSGHGLVAEAEFRKWLSNFLPKRYGVTSGFIISQGIPNTEYPVHFDVIIYDQLESPVLWVEGSSDLSRQGRSLAIPVEYVYGVIEVKSAFNRKSSKKAVNQLAKLKPLMSRVEPDNQPVKLYLPKNFFCAAVFFELRKQDEMDFVALDELVEATKLRGFNGGYILRGETLENLESGKLTLIEEKENTVPDNKSMLFWATSKPKQFGDNKFKKIMLHFSETHFSEFAFDIIAMLKGSYNPYILSSLYGFGTTQFENGSSMDIKYFNPEDHKKFNEQNDKFFNNLNSE</sequence>
<gene>
    <name evidence="3" type="ORF">NCTC13560_02317</name>
    <name evidence="2" type="ORF">SAMN05421682_110137</name>
</gene>